<feature type="chain" id="PRO_5039379040" evidence="1">
    <location>
        <begin position="35"/>
        <end position="451"/>
    </location>
</feature>
<comment type="caution">
    <text evidence="2">The sequence shown here is derived from an EMBL/GenBank/DDBJ whole genome shotgun (WGS) entry which is preliminary data.</text>
</comment>
<reference evidence="2" key="1">
    <citation type="submission" date="2018-10" db="EMBL/GenBank/DDBJ databases">
        <title>Schaedlerella arabinophila gen. nov. sp. nov., isolated from the mouse intestinal tract and comparative analysis with the genome of the closely related altered Schaedler flora strain ASF502.</title>
        <authorList>
            <person name="Miyake S."/>
            <person name="Soh M."/>
            <person name="Seedorf H."/>
        </authorList>
    </citation>
    <scope>NUCLEOTIDE SEQUENCE [LARGE SCALE GENOMIC DNA]</scope>
    <source>
        <strain evidence="2">DSM 106076</strain>
    </source>
</reference>
<proteinExistence type="predicted"/>
<dbReference type="PROSITE" id="PS51257">
    <property type="entry name" value="PROKAR_LIPOPROTEIN"/>
    <property type="match status" value="1"/>
</dbReference>
<evidence type="ECO:0000313" key="2">
    <source>
        <dbReference type="EMBL" id="RRK31237.1"/>
    </source>
</evidence>
<dbReference type="PANTHER" id="PTHR43649">
    <property type="entry name" value="ARABINOSE-BINDING PROTEIN-RELATED"/>
    <property type="match status" value="1"/>
</dbReference>
<keyword evidence="3" id="KW-1185">Reference proteome</keyword>
<dbReference type="Pfam" id="PF13416">
    <property type="entry name" value="SBP_bac_8"/>
    <property type="match status" value="1"/>
</dbReference>
<evidence type="ECO:0000313" key="3">
    <source>
        <dbReference type="Proteomes" id="UP000274920"/>
    </source>
</evidence>
<dbReference type="SUPFAM" id="SSF53850">
    <property type="entry name" value="Periplasmic binding protein-like II"/>
    <property type="match status" value="1"/>
</dbReference>
<dbReference type="EMBL" id="RHJS01000002">
    <property type="protein sequence ID" value="RRK31237.1"/>
    <property type="molecule type" value="Genomic_DNA"/>
</dbReference>
<dbReference type="InterPro" id="IPR006059">
    <property type="entry name" value="SBP"/>
</dbReference>
<evidence type="ECO:0000256" key="1">
    <source>
        <dbReference type="SAM" id="SignalP"/>
    </source>
</evidence>
<sequence length="451" mass="49348">MIMPTKTRRSKFMKRKKLMSVLLVSALAVGMVSGCGNDKKEELAESSENSKPYEGVELSMLVDNATGKEGYEAVLDLAEKEFGIKVKVEVGLSGTEQQNLMKTRLAAGEAPDIIYYNTGSLLSSVNPEQYFIDLSDSKVSSSLDDGFVQAASVDGKLYGVPYQCSNVGGVFYNKTIYEELDLDVPQTWDDFIANCDKIKKSGQTAVIGSFGDVWTTQLPFLADNYAMIYENPDFPEQFTDGAAKFAATKAGVRSFEKLAALTPYYNEDYLACTYNDACDMLANGEGAHYFIQSNCLNTISSLYGQETANGIGFFATPGDTAEETGATVWCSNALYGNKNSENVDAVKALLEWWTSDDAITAFVKEVPAVGPYHNGYKLPEESFTAVKEDMQKYFDEGKTAPALEFLTPVKGINCESLCQELGSGQSTPEETAQAYDEDCKKQAVQLGLKWD</sequence>
<accession>A0A3R8KWC3</accession>
<feature type="signal peptide" evidence="1">
    <location>
        <begin position="1"/>
        <end position="34"/>
    </location>
</feature>
<dbReference type="AlphaFoldDB" id="A0A3R8KWC3"/>
<gene>
    <name evidence="2" type="ORF">EBB54_07580</name>
</gene>
<keyword evidence="1" id="KW-0732">Signal</keyword>
<dbReference type="Proteomes" id="UP000274920">
    <property type="component" value="Unassembled WGS sequence"/>
</dbReference>
<protein>
    <submittedName>
        <fullName evidence="2">Carbohydrate ABC transporter substrate-binding protein</fullName>
    </submittedName>
</protein>
<dbReference type="InterPro" id="IPR050490">
    <property type="entry name" value="Bact_solute-bd_prot1"/>
</dbReference>
<name>A0A3R8KWC3_9FIRM</name>
<dbReference type="Gene3D" id="3.40.190.10">
    <property type="entry name" value="Periplasmic binding protein-like II"/>
    <property type="match status" value="2"/>
</dbReference>
<organism evidence="2 3">
    <name type="scientific">Schaedlerella arabinosiphila</name>
    <dbReference type="NCBI Taxonomy" id="2044587"/>
    <lineage>
        <taxon>Bacteria</taxon>
        <taxon>Bacillati</taxon>
        <taxon>Bacillota</taxon>
        <taxon>Clostridia</taxon>
        <taxon>Lachnospirales</taxon>
        <taxon>Lachnospiraceae</taxon>
        <taxon>Schaedlerella</taxon>
    </lineage>
</organism>